<keyword evidence="3 6" id="KW-0713">Self-incompatibility</keyword>
<dbReference type="InterPro" id="IPR010264">
    <property type="entry name" value="Self-incomp_S1"/>
</dbReference>
<dbReference type="PANTHER" id="PTHR31232">
    <property type="match status" value="1"/>
</dbReference>
<reference evidence="7 8" key="1">
    <citation type="journal article" date="2023" name="G3 (Bethesda)">
        <title>A haplotype-resolved chromosome-scale genome for Quercus rubra L. provides insights into the genetics of adaptive traits for red oak species.</title>
        <authorList>
            <person name="Kapoor B."/>
            <person name="Jenkins J."/>
            <person name="Schmutz J."/>
            <person name="Zhebentyayeva T."/>
            <person name="Kuelheim C."/>
            <person name="Coggeshall M."/>
            <person name="Heim C."/>
            <person name="Lasky J.R."/>
            <person name="Leites L."/>
            <person name="Islam-Faridi N."/>
            <person name="Romero-Severson J."/>
            <person name="DeLeo V.L."/>
            <person name="Lucas S.M."/>
            <person name="Lazic D."/>
            <person name="Gailing O."/>
            <person name="Carlson J."/>
            <person name="Staton M."/>
        </authorList>
    </citation>
    <scope>NUCLEOTIDE SEQUENCE [LARGE SCALE GENOMIC DNA]</scope>
    <source>
        <strain evidence="7">Pseudo-F2</strain>
    </source>
</reference>
<evidence type="ECO:0000256" key="5">
    <source>
        <dbReference type="ARBA" id="ARBA00022729"/>
    </source>
</evidence>
<organism evidence="7 8">
    <name type="scientific">Quercus rubra</name>
    <name type="common">Northern red oak</name>
    <name type="synonym">Quercus borealis</name>
    <dbReference type="NCBI Taxonomy" id="3512"/>
    <lineage>
        <taxon>Eukaryota</taxon>
        <taxon>Viridiplantae</taxon>
        <taxon>Streptophyta</taxon>
        <taxon>Embryophyta</taxon>
        <taxon>Tracheophyta</taxon>
        <taxon>Spermatophyta</taxon>
        <taxon>Magnoliopsida</taxon>
        <taxon>eudicotyledons</taxon>
        <taxon>Gunneridae</taxon>
        <taxon>Pentapetalae</taxon>
        <taxon>rosids</taxon>
        <taxon>fabids</taxon>
        <taxon>Fagales</taxon>
        <taxon>Fagaceae</taxon>
        <taxon>Quercus</taxon>
    </lineage>
</organism>
<comment type="similarity">
    <text evidence="2 6">Belongs to the plant self-incompatibility (S1) protein family.</text>
</comment>
<evidence type="ECO:0000313" key="7">
    <source>
        <dbReference type="EMBL" id="KAK4563112.1"/>
    </source>
</evidence>
<evidence type="ECO:0000256" key="3">
    <source>
        <dbReference type="ARBA" id="ARBA00022471"/>
    </source>
</evidence>
<evidence type="ECO:0000256" key="4">
    <source>
        <dbReference type="ARBA" id="ARBA00022525"/>
    </source>
</evidence>
<name>A0AAN7E4X1_QUERU</name>
<keyword evidence="5 6" id="KW-0732">Signal</keyword>
<dbReference type="PANTHER" id="PTHR31232:SF168">
    <property type="entry name" value="S-PROTEIN HOMOLOG 24-RELATED"/>
    <property type="match status" value="1"/>
</dbReference>
<comment type="subcellular location">
    <subcellularLocation>
        <location evidence="1 6">Secreted</location>
    </subcellularLocation>
</comment>
<feature type="signal peptide" evidence="6">
    <location>
        <begin position="1"/>
        <end position="26"/>
    </location>
</feature>
<dbReference type="GO" id="GO:0005576">
    <property type="term" value="C:extracellular region"/>
    <property type="evidence" value="ECO:0007669"/>
    <property type="project" value="UniProtKB-SubCell"/>
</dbReference>
<evidence type="ECO:0000256" key="6">
    <source>
        <dbReference type="RuleBase" id="RU367044"/>
    </source>
</evidence>
<dbReference type="Pfam" id="PF05938">
    <property type="entry name" value="Self-incomp_S1"/>
    <property type="match status" value="1"/>
</dbReference>
<comment type="caution">
    <text evidence="7">The sequence shown here is derived from an EMBL/GenBank/DDBJ whole genome shotgun (WGS) entry which is preliminary data.</text>
</comment>
<gene>
    <name evidence="7" type="ORF">RGQ29_005569</name>
</gene>
<keyword evidence="4 6" id="KW-0964">Secreted</keyword>
<keyword evidence="8" id="KW-1185">Reference proteome</keyword>
<evidence type="ECO:0000313" key="8">
    <source>
        <dbReference type="Proteomes" id="UP001324115"/>
    </source>
</evidence>
<evidence type="ECO:0000256" key="1">
    <source>
        <dbReference type="ARBA" id="ARBA00004613"/>
    </source>
</evidence>
<protein>
    <recommendedName>
        <fullName evidence="6">S-protein homolog</fullName>
    </recommendedName>
</protein>
<dbReference type="AlphaFoldDB" id="A0AAN7E4X1"/>
<feature type="chain" id="PRO_5042670147" description="S-protein homolog" evidence="6">
    <location>
        <begin position="27"/>
        <end position="139"/>
    </location>
</feature>
<proteinExistence type="inferred from homology"/>
<sequence length="139" mass="16787">MKQMIVFQFYCFVLVLLYAFAISSSSSIIPEIKHHVRITNNFKNKPFDYHCKSRDDDLGFRTLQPKEEWEFTFGLSWLHPTFFNCYFSYEHFSSTFDVYSRYLKQEVGGSKFFWTVQEDGFYLYHPKLGRNVKLHVWTD</sequence>
<evidence type="ECO:0000256" key="2">
    <source>
        <dbReference type="ARBA" id="ARBA00005581"/>
    </source>
</evidence>
<accession>A0AAN7E4X1</accession>
<dbReference type="GO" id="GO:0060320">
    <property type="term" value="P:rejection of self pollen"/>
    <property type="evidence" value="ECO:0007669"/>
    <property type="project" value="UniProtKB-KW"/>
</dbReference>
<dbReference type="EMBL" id="JAXUIC010000011">
    <property type="protein sequence ID" value="KAK4563112.1"/>
    <property type="molecule type" value="Genomic_DNA"/>
</dbReference>
<dbReference type="Proteomes" id="UP001324115">
    <property type="component" value="Unassembled WGS sequence"/>
</dbReference>